<dbReference type="Pfam" id="PF08774">
    <property type="entry name" value="VRR_NUC"/>
    <property type="match status" value="1"/>
</dbReference>
<dbReference type="InterPro" id="IPR014883">
    <property type="entry name" value="VRR_NUC"/>
</dbReference>
<evidence type="ECO:0000256" key="2">
    <source>
        <dbReference type="ARBA" id="ARBA00022722"/>
    </source>
</evidence>
<comment type="caution">
    <text evidence="5">The sequence shown here is derived from an EMBL/GenBank/DDBJ whole genome shotgun (WGS) entry which is preliminary data.</text>
</comment>
<organism evidence="5 6">
    <name type="scientific">Collibacillus ludicampi</name>
    <dbReference type="NCBI Taxonomy" id="2771369"/>
    <lineage>
        <taxon>Bacteria</taxon>
        <taxon>Bacillati</taxon>
        <taxon>Bacillota</taxon>
        <taxon>Bacilli</taxon>
        <taxon>Bacillales</taxon>
        <taxon>Alicyclobacillaceae</taxon>
        <taxon>Collibacillus</taxon>
    </lineage>
</organism>
<feature type="domain" description="VRR-NUC" evidence="4">
    <location>
        <begin position="1"/>
        <end position="81"/>
    </location>
</feature>
<dbReference type="SMART" id="SM00990">
    <property type="entry name" value="VRR_NUC"/>
    <property type="match status" value="1"/>
</dbReference>
<keyword evidence="6" id="KW-1185">Reference proteome</keyword>
<name>A0AAV4LHM4_9BACL</name>
<evidence type="ECO:0000256" key="1">
    <source>
        <dbReference type="ARBA" id="ARBA00001946"/>
    </source>
</evidence>
<dbReference type="GO" id="GO:0004518">
    <property type="term" value="F:nuclease activity"/>
    <property type="evidence" value="ECO:0007669"/>
    <property type="project" value="UniProtKB-KW"/>
</dbReference>
<dbReference type="EMBL" id="BOQE01000001">
    <property type="protein sequence ID" value="GIM47019.1"/>
    <property type="molecule type" value="Genomic_DNA"/>
</dbReference>
<evidence type="ECO:0000313" key="5">
    <source>
        <dbReference type="EMBL" id="GIM47019.1"/>
    </source>
</evidence>
<comment type="cofactor">
    <cofactor evidence="1">
        <name>Mg(2+)</name>
        <dbReference type="ChEBI" id="CHEBI:18420"/>
    </cofactor>
</comment>
<proteinExistence type="predicted"/>
<evidence type="ECO:0000259" key="4">
    <source>
        <dbReference type="SMART" id="SM00990"/>
    </source>
</evidence>
<dbReference type="GO" id="GO:0003676">
    <property type="term" value="F:nucleic acid binding"/>
    <property type="evidence" value="ECO:0007669"/>
    <property type="project" value="InterPro"/>
</dbReference>
<dbReference type="InterPro" id="IPR011856">
    <property type="entry name" value="tRNA_endonuc-like_dom_sf"/>
</dbReference>
<gene>
    <name evidence="5" type="ORF">DNHGIG_25680</name>
</gene>
<evidence type="ECO:0000313" key="6">
    <source>
        <dbReference type="Proteomes" id="UP001057291"/>
    </source>
</evidence>
<dbReference type="Proteomes" id="UP001057291">
    <property type="component" value="Unassembled WGS sequence"/>
</dbReference>
<dbReference type="GO" id="GO:0016788">
    <property type="term" value="F:hydrolase activity, acting on ester bonds"/>
    <property type="evidence" value="ECO:0007669"/>
    <property type="project" value="InterPro"/>
</dbReference>
<evidence type="ECO:0000256" key="3">
    <source>
        <dbReference type="ARBA" id="ARBA00022801"/>
    </source>
</evidence>
<dbReference type="Gene3D" id="3.40.1350.10">
    <property type="match status" value="1"/>
</dbReference>
<protein>
    <recommendedName>
        <fullName evidence="4">VRR-NUC domain-containing protein</fullName>
    </recommendedName>
</protein>
<keyword evidence="2" id="KW-0540">Nuclease</keyword>
<accession>A0AAV4LHM4</accession>
<keyword evidence="3" id="KW-0378">Hydrolase</keyword>
<dbReference type="AlphaFoldDB" id="A0AAV4LHM4"/>
<reference evidence="5" key="1">
    <citation type="journal article" date="2023" name="Int. J. Syst. Evol. Microbiol.">
        <title>Collibacillus ludicampi gen. nov., sp. nov., a new soil bacterium of the family Alicyclobacillaceae.</title>
        <authorList>
            <person name="Jojima T."/>
            <person name="Ioku Y."/>
            <person name="Fukuta Y."/>
            <person name="Shirasaka N."/>
            <person name="Matsumura Y."/>
            <person name="Mori M."/>
        </authorList>
    </citation>
    <scope>NUCLEOTIDE SEQUENCE</scope>
    <source>
        <strain evidence="5">TP075</strain>
    </source>
</reference>
<sequence>MRESSLERRLVREVERIGGRAPKWVSPGNRGVPDRIVILPGGRTVYVEMKAPGKPLSSLQERWSKILRGLGHRVYKIDSHDDIDRFIAEVSQERGV</sequence>